<dbReference type="NCBIfam" id="TIGR00377">
    <property type="entry name" value="ant_ant_sig"/>
    <property type="match status" value="1"/>
</dbReference>
<evidence type="ECO:0000313" key="7">
    <source>
        <dbReference type="Proteomes" id="UP000277108"/>
    </source>
</evidence>
<protein>
    <recommendedName>
        <fullName evidence="4">Anti-sigma factor antagonist</fullName>
    </recommendedName>
</protein>
<organism evidence="6 7">
    <name type="scientific">Abyssicoccus albus</name>
    <dbReference type="NCBI Taxonomy" id="1817405"/>
    <lineage>
        <taxon>Bacteria</taxon>
        <taxon>Bacillati</taxon>
        <taxon>Bacillota</taxon>
        <taxon>Bacilli</taxon>
        <taxon>Bacillales</taxon>
        <taxon>Abyssicoccaceae</taxon>
    </lineage>
</organism>
<dbReference type="GO" id="GO:0043856">
    <property type="term" value="F:anti-sigma factor antagonist activity"/>
    <property type="evidence" value="ECO:0007669"/>
    <property type="project" value="InterPro"/>
</dbReference>
<evidence type="ECO:0000256" key="1">
    <source>
        <dbReference type="ARBA" id="ARBA00009013"/>
    </source>
</evidence>
<dbReference type="PROSITE" id="PS50801">
    <property type="entry name" value="STAS"/>
    <property type="match status" value="1"/>
</dbReference>
<dbReference type="InterPro" id="IPR003658">
    <property type="entry name" value="Anti-sigma_ant"/>
</dbReference>
<dbReference type="InterPro" id="IPR036513">
    <property type="entry name" value="STAS_dom_sf"/>
</dbReference>
<reference evidence="6 7" key="1">
    <citation type="submission" date="2018-11" db="EMBL/GenBank/DDBJ databases">
        <title>Genomic Encyclopedia of Type Strains, Phase IV (KMG-IV): sequencing the most valuable type-strain genomes for metagenomic binning, comparative biology and taxonomic classification.</title>
        <authorList>
            <person name="Goeker M."/>
        </authorList>
    </citation>
    <scope>NUCLEOTIDE SEQUENCE [LARGE SCALE GENOMIC DNA]</scope>
    <source>
        <strain evidence="6 7">DSM 29158</strain>
    </source>
</reference>
<sequence length="111" mass="12825">MNLNIEQSEYDKYYDVKLNGELDVYTAPELRSVLEPLREKGDKDIHIDLEELSYMDSTGLGIFVGTIKELNKNEKNLYVLNASERIFKLFEITGLNGLMYVNEKAEVDIDE</sequence>
<comment type="function">
    <text evidence="3">Positive regulator of sigma-B activity. Non-phosphorylated RsbV binds to RsbW, preventing its association with sigma-B. When phosphorylated, releases RsbW, which is then free to complex with and inactivate sigma-B.</text>
</comment>
<comment type="similarity">
    <text evidence="1 4">Belongs to the anti-sigma-factor antagonist family.</text>
</comment>
<gene>
    <name evidence="6" type="ORF">EDD62_1035</name>
</gene>
<keyword evidence="2" id="KW-0597">Phosphoprotein</keyword>
<dbReference type="RefSeq" id="WP_123807801.1">
    <property type="nucleotide sequence ID" value="NZ_RKRK01000003.1"/>
</dbReference>
<dbReference type="CDD" id="cd07043">
    <property type="entry name" value="STAS_anti-anti-sigma_factors"/>
    <property type="match status" value="1"/>
</dbReference>
<feature type="domain" description="STAS" evidence="5">
    <location>
        <begin position="3"/>
        <end position="111"/>
    </location>
</feature>
<dbReference type="Proteomes" id="UP000277108">
    <property type="component" value="Unassembled WGS sequence"/>
</dbReference>
<name>A0A3N5BI15_9BACL</name>
<dbReference type="Pfam" id="PF01740">
    <property type="entry name" value="STAS"/>
    <property type="match status" value="1"/>
</dbReference>
<dbReference type="AlphaFoldDB" id="A0A3N5BI15"/>
<evidence type="ECO:0000256" key="2">
    <source>
        <dbReference type="ARBA" id="ARBA00022553"/>
    </source>
</evidence>
<dbReference type="PANTHER" id="PTHR33495:SF9">
    <property type="entry name" value="ANTI-SIGMA-B FACTOR ANTAGONIST"/>
    <property type="match status" value="1"/>
</dbReference>
<dbReference type="PANTHER" id="PTHR33495">
    <property type="entry name" value="ANTI-SIGMA FACTOR ANTAGONIST TM_1081-RELATED-RELATED"/>
    <property type="match status" value="1"/>
</dbReference>
<dbReference type="SUPFAM" id="SSF52091">
    <property type="entry name" value="SpoIIaa-like"/>
    <property type="match status" value="1"/>
</dbReference>
<keyword evidence="7" id="KW-1185">Reference proteome</keyword>
<dbReference type="InterPro" id="IPR002645">
    <property type="entry name" value="STAS_dom"/>
</dbReference>
<evidence type="ECO:0000259" key="5">
    <source>
        <dbReference type="PROSITE" id="PS50801"/>
    </source>
</evidence>
<proteinExistence type="inferred from homology"/>
<accession>A0A3N5BI15</accession>
<comment type="caution">
    <text evidence="6">The sequence shown here is derived from an EMBL/GenBank/DDBJ whole genome shotgun (WGS) entry which is preliminary data.</text>
</comment>
<dbReference type="OrthoDB" id="9793697at2"/>
<dbReference type="EMBL" id="RKRK01000003">
    <property type="protein sequence ID" value="RPF56399.1"/>
    <property type="molecule type" value="Genomic_DNA"/>
</dbReference>
<dbReference type="Gene3D" id="3.30.750.24">
    <property type="entry name" value="STAS domain"/>
    <property type="match status" value="1"/>
</dbReference>
<evidence type="ECO:0000256" key="3">
    <source>
        <dbReference type="ARBA" id="ARBA00024670"/>
    </source>
</evidence>
<evidence type="ECO:0000256" key="4">
    <source>
        <dbReference type="RuleBase" id="RU003749"/>
    </source>
</evidence>
<evidence type="ECO:0000313" key="6">
    <source>
        <dbReference type="EMBL" id="RPF56399.1"/>
    </source>
</evidence>